<feature type="domain" description="CAAX prenyl protease 2/Lysostaphin resistance protein A-like" evidence="2">
    <location>
        <begin position="107"/>
        <end position="208"/>
    </location>
</feature>
<keyword evidence="3" id="KW-0378">Hydrolase</keyword>
<dbReference type="OrthoDB" id="3693644at2"/>
<feature type="transmembrane region" description="Helical" evidence="1">
    <location>
        <begin position="139"/>
        <end position="162"/>
    </location>
</feature>
<keyword evidence="1" id="KW-0472">Membrane</keyword>
<dbReference type="GO" id="GO:0004175">
    <property type="term" value="F:endopeptidase activity"/>
    <property type="evidence" value="ECO:0007669"/>
    <property type="project" value="UniProtKB-ARBA"/>
</dbReference>
<feature type="transmembrane region" description="Helical" evidence="1">
    <location>
        <begin position="195"/>
        <end position="217"/>
    </location>
</feature>
<evidence type="ECO:0000313" key="4">
    <source>
        <dbReference type="Proteomes" id="UP000199328"/>
    </source>
</evidence>
<keyword evidence="1" id="KW-1133">Transmembrane helix</keyword>
<protein>
    <submittedName>
        <fullName evidence="3">CAAX protease self-immunity</fullName>
    </submittedName>
</protein>
<dbReference type="GO" id="GO:0006508">
    <property type="term" value="P:proteolysis"/>
    <property type="evidence" value="ECO:0007669"/>
    <property type="project" value="UniProtKB-KW"/>
</dbReference>
<feature type="transmembrane region" description="Helical" evidence="1">
    <location>
        <begin position="229"/>
        <end position="246"/>
    </location>
</feature>
<dbReference type="Proteomes" id="UP000199328">
    <property type="component" value="Unassembled WGS sequence"/>
</dbReference>
<dbReference type="AlphaFoldDB" id="A0A1G8YMD1"/>
<dbReference type="GO" id="GO:0080120">
    <property type="term" value="P:CAAX-box protein maturation"/>
    <property type="evidence" value="ECO:0007669"/>
    <property type="project" value="UniProtKB-ARBA"/>
</dbReference>
<accession>A0A1G8YMD1</accession>
<dbReference type="InterPro" id="IPR042150">
    <property type="entry name" value="MmRce1-like"/>
</dbReference>
<keyword evidence="4" id="KW-1185">Reference proteome</keyword>
<dbReference type="PANTHER" id="PTHR35797">
    <property type="entry name" value="PROTEASE-RELATED"/>
    <property type="match status" value="1"/>
</dbReference>
<evidence type="ECO:0000256" key="1">
    <source>
        <dbReference type="SAM" id="Phobius"/>
    </source>
</evidence>
<dbReference type="PANTHER" id="PTHR35797:SF1">
    <property type="entry name" value="PROTEASE"/>
    <property type="match status" value="1"/>
</dbReference>
<dbReference type="RefSeq" id="WP_092497606.1">
    <property type="nucleotide sequence ID" value="NZ_FNFV01000001.1"/>
</dbReference>
<feature type="transmembrane region" description="Helical" evidence="1">
    <location>
        <begin position="168"/>
        <end position="188"/>
    </location>
</feature>
<reference evidence="4" key="1">
    <citation type="submission" date="2016-10" db="EMBL/GenBank/DDBJ databases">
        <authorList>
            <person name="Varghese N."/>
            <person name="Submissions S."/>
        </authorList>
    </citation>
    <scope>NUCLEOTIDE SEQUENCE [LARGE SCALE GENOMIC DNA]</scope>
    <source>
        <strain evidence="4">CGMCC 1.10789</strain>
    </source>
</reference>
<evidence type="ECO:0000259" key="2">
    <source>
        <dbReference type="Pfam" id="PF02517"/>
    </source>
</evidence>
<feature type="transmembrane region" description="Helical" evidence="1">
    <location>
        <begin position="100"/>
        <end position="118"/>
    </location>
</feature>
<organism evidence="3 4">
    <name type="scientific">Meinhardsimonia xiamenensis</name>
    <dbReference type="NCBI Taxonomy" id="990712"/>
    <lineage>
        <taxon>Bacteria</taxon>
        <taxon>Pseudomonadati</taxon>
        <taxon>Pseudomonadota</taxon>
        <taxon>Alphaproteobacteria</taxon>
        <taxon>Rhodobacterales</taxon>
        <taxon>Paracoccaceae</taxon>
        <taxon>Meinhardsimonia</taxon>
    </lineage>
</organism>
<name>A0A1G8YMD1_9RHOB</name>
<feature type="transmembrane region" description="Helical" evidence="1">
    <location>
        <begin position="75"/>
        <end position="94"/>
    </location>
</feature>
<gene>
    <name evidence="3" type="ORF">SAMN05216257_101381</name>
</gene>
<sequence>MIAAFLGIVAALSGLAFLMMRSIEGAQSPEGWPGLPVWLLAVWSPTIAAVLLSWRAGELGGLLSRAAEFRSVPAGVWLLVAAPVVMAVLQRAPAEAVGQAGLPGPALLLAMVGLNLFLGPLGEEFGWRGWLTPRLEAGMHWLVVAAVVAGVWFVWHMPLWAVDSPQRVISPVLFGMHVLAYAFLIAAAQRLSAGSLVPAIALHLAFNLAANLALFTLGPDPAEWFRRSLPFYATLASLAVAWALLADRS</sequence>
<proteinExistence type="predicted"/>
<evidence type="ECO:0000313" key="3">
    <source>
        <dbReference type="EMBL" id="SDK03931.1"/>
    </source>
</evidence>
<feature type="transmembrane region" description="Helical" evidence="1">
    <location>
        <begin position="35"/>
        <end position="54"/>
    </location>
</feature>
<keyword evidence="1" id="KW-0812">Transmembrane</keyword>
<dbReference type="Pfam" id="PF02517">
    <property type="entry name" value="Rce1-like"/>
    <property type="match status" value="1"/>
</dbReference>
<dbReference type="InterPro" id="IPR003675">
    <property type="entry name" value="Rce1/LyrA-like_dom"/>
</dbReference>
<dbReference type="EMBL" id="FNFV01000001">
    <property type="protein sequence ID" value="SDK03931.1"/>
    <property type="molecule type" value="Genomic_DNA"/>
</dbReference>
<keyword evidence="3" id="KW-0645">Protease</keyword>
<dbReference type="STRING" id="990712.SAMN05216257_101381"/>